<comment type="caution">
    <text evidence="4">The sequence shown here is derived from an EMBL/GenBank/DDBJ whole genome shotgun (WGS) entry which is preliminary data.</text>
</comment>
<dbReference type="RefSeq" id="WP_248411421.1">
    <property type="nucleotide sequence ID" value="NZ_JALPQF010000001.1"/>
</dbReference>
<dbReference type="InterPro" id="IPR003961">
    <property type="entry name" value="FN3_dom"/>
</dbReference>
<feature type="domain" description="Fibronectin type-III" evidence="3">
    <location>
        <begin position="854"/>
        <end position="939"/>
    </location>
</feature>
<organism evidence="4 5">
    <name type="scientific">Psychroserpens algicola</name>
    <dbReference type="NCBI Taxonomy" id="1719034"/>
    <lineage>
        <taxon>Bacteria</taxon>
        <taxon>Pseudomonadati</taxon>
        <taxon>Bacteroidota</taxon>
        <taxon>Flavobacteriia</taxon>
        <taxon>Flavobacteriales</taxon>
        <taxon>Flavobacteriaceae</taxon>
        <taxon>Psychroserpens</taxon>
    </lineage>
</organism>
<dbReference type="SUPFAM" id="SSF110296">
    <property type="entry name" value="Oligoxyloglucan reducing end-specific cellobiohydrolase"/>
    <property type="match status" value="1"/>
</dbReference>
<evidence type="ECO:0000259" key="3">
    <source>
        <dbReference type="PROSITE" id="PS50853"/>
    </source>
</evidence>
<dbReference type="InterPro" id="IPR013783">
    <property type="entry name" value="Ig-like_fold"/>
</dbReference>
<dbReference type="Pfam" id="PF00041">
    <property type="entry name" value="fn3"/>
    <property type="match status" value="2"/>
</dbReference>
<evidence type="ECO:0000256" key="2">
    <source>
        <dbReference type="ARBA" id="ARBA00022737"/>
    </source>
</evidence>
<dbReference type="InterPro" id="IPR026444">
    <property type="entry name" value="Secre_tail"/>
</dbReference>
<dbReference type="InterPro" id="IPR045474">
    <property type="entry name" value="GEVED"/>
</dbReference>
<evidence type="ECO:0000256" key="1">
    <source>
        <dbReference type="ARBA" id="ARBA00022729"/>
    </source>
</evidence>
<proteinExistence type="predicted"/>
<protein>
    <submittedName>
        <fullName evidence="4">GEVED domain-containing protein</fullName>
    </submittedName>
</protein>
<name>A0ABT0H3K8_9FLAO</name>
<evidence type="ECO:0000313" key="5">
    <source>
        <dbReference type="Proteomes" id="UP001203687"/>
    </source>
</evidence>
<reference evidence="4" key="1">
    <citation type="submission" date="2022-04" db="EMBL/GenBank/DDBJ databases">
        <authorList>
            <person name="Ren T."/>
        </authorList>
    </citation>
    <scope>NUCLEOTIDE SEQUENCE</scope>
    <source>
        <strain evidence="4">F63249</strain>
    </source>
</reference>
<gene>
    <name evidence="4" type="ORF">MUY34_00010</name>
</gene>
<feature type="domain" description="Fibronectin type-III" evidence="3">
    <location>
        <begin position="946"/>
        <end position="1031"/>
    </location>
</feature>
<dbReference type="InterPro" id="IPR015943">
    <property type="entry name" value="WD40/YVTN_repeat-like_dom_sf"/>
</dbReference>
<dbReference type="PANTHER" id="PTHR13817:SF73">
    <property type="entry name" value="FIBRONECTIN TYPE-III DOMAIN-CONTAINING PROTEIN"/>
    <property type="match status" value="1"/>
</dbReference>
<dbReference type="InterPro" id="IPR036278">
    <property type="entry name" value="Sialidase_sf"/>
</dbReference>
<keyword evidence="2" id="KW-0677">Repeat</keyword>
<dbReference type="SUPFAM" id="SSF49265">
    <property type="entry name" value="Fibronectin type III"/>
    <property type="match status" value="1"/>
</dbReference>
<dbReference type="CDD" id="cd00063">
    <property type="entry name" value="FN3"/>
    <property type="match status" value="2"/>
</dbReference>
<dbReference type="Gene3D" id="2.130.10.10">
    <property type="entry name" value="YVTN repeat-like/Quinoprotein amine dehydrogenase"/>
    <property type="match status" value="4"/>
</dbReference>
<accession>A0ABT0H3K8</accession>
<dbReference type="EMBL" id="JALPQF010000001">
    <property type="protein sequence ID" value="MCK8478976.1"/>
    <property type="molecule type" value="Genomic_DNA"/>
</dbReference>
<dbReference type="Gene3D" id="2.60.40.10">
    <property type="entry name" value="Immunoglobulins"/>
    <property type="match status" value="2"/>
</dbReference>
<dbReference type="InterPro" id="IPR050964">
    <property type="entry name" value="Striated_Muscle_Regulatory"/>
</dbReference>
<dbReference type="SUPFAM" id="SSF50939">
    <property type="entry name" value="Sialidases"/>
    <property type="match status" value="1"/>
</dbReference>
<dbReference type="PROSITE" id="PS50853">
    <property type="entry name" value="FN3"/>
    <property type="match status" value="2"/>
</dbReference>
<sequence length="1708" mass="185124">MNKKLYPTIVFCLTVLSVGALYLFNIQSEKTEIEAQLSVEELREKHKIYLNNSPFKNTLTWDKKKRKQNGLPPNRYFEQMWELTLNPSTGRLDDGELSLLREQLVQQRGLFRSPGSVDNAWVERGPDNVGGRTRVIMFDPNDLTNNTVYAGGVSGGLWKNTNISSAASTWARVDNVPGNLSVTSITVDPRNSNIWYVGTGEQYTAGDVVGNGVYVTTDGGTTWNAINIPPADSGDINFSATNLFLSGIYYVNDILAWDNGTSTELFVAVGAHIYGDAANPNNWLGLQSSGIYRSTDGGANWNRIESANMQHSFGGETYYYIPNDFEVGADNRIWVGTISSAIGEGGGRVFSSTNGSTWTEAAASPLTDSDRVELECSATNANKIYALTEGNSSPVHIYETTNAFGSITSLNLPNDADTNIAANDFCRGQAFYDLVIEADPADDDTFYVGGIDLFKTTNGGTTYTQLSHWYGGFGYQFVHADQHSIAFGNNSSTAMLFGHDGGISYSSNAGGTISTRNNGYNVTQFVKAGIGPDGTGDTNGIFSAGAQDNGTQAFRDGNTSPGINSSEELSDGDGFYTFVDKDGDYMIATYVFNVIYRFDLPWDGVSRINGGATSLANSQTTGDFVNQMGYDDDANRLLSNNSSGTSYSIRSINVNNASSGTLSNATNLTSKPTAFRASPFAANTWYVGTANGGLLRLTNVTNSSATWTTITTPFVGSVSSVRFGETFEDLIVTIHNYGVTSIWYSDDEGQNWVSKEGDLPNIPVRDFLLNPLSPNEAIVATQLGVWQTIDFDTANPSWTQSYNGMSDVSVTSLDYWDVSGDDTTNQVIASTYGRGVFTGSFTEAAIPDTEAPAEPTNLTAANITANSVDLSWDASTDNIAVTEYEIYQDGVLIATIPTTSYQVTGLSPLTNYDFYVIAKDAAGNSSPQSNTVSITTLAPDTESPTTPLNLLASNVTDTTVDLAWEASTDNLGVVTYDVYQDGTLIANVPTTNYQVTSLTPETIYVFKVIAKDAAGNESEDSNEVAILTLPEVLSYCVSESENVDDEYISRVQLNTIDNSSDAQFYSDFTNISTTLRKGNQYTITITPTWTGTIYSEGYAVWIDYNKDGDFEDSGELVFSQAPTTNTPISGNFTIPLSATETDTRMRVSLKYNGIPTSCEEFTWGEVEDYTVKLIGSGDLIYTNSAWTPYAPSALTGTDNAIVLDGTYTVTDDIQINDIRVNTGAGIIIEKAKSLSVNGNLITNDNVILESDSNEYASLIVNNFVIGNVQYKRHVNTTASTGGNDLIAPPVFGESFLSFRQANPNIVSNTGSTLYLFGPFDKVTDTYVLYTATETAPMYAGIGYRSASTDASTFTFDGLVTTRALSLPIVNNGPNNPEWNLVGNPYPSYIKLSDFLSVNSSQFDTQSAGIYGYDGNASNGWEIWNQAYSDANPNAIITPGQGFLVASATNNGLISFTPTMRSIGSSDDFILGRQDGSSSIVHLQLELSHTTQGVYKTDFYFTNNASNGMDFNYDSSVFGDQAPSNFALYSHLLEDNNGIDMAIQSLGFDALSNAVIPLGVHIAQGQQLTISISESTLPENIEVYLEDSVNNTFTLLNNSDYTITLNEDLSNIGRYFLRFNEDTLSTVSTEDNTIEIYTSTNTKVVYIKGQLIEDTDLSIYDIQGRLVKHITLDSAQTTHRIDASSIARGAYIVALKNSVQKKTQKVVIN</sequence>
<dbReference type="SMART" id="SM00060">
    <property type="entry name" value="FN3"/>
    <property type="match status" value="2"/>
</dbReference>
<dbReference type="InterPro" id="IPR036116">
    <property type="entry name" value="FN3_sf"/>
</dbReference>
<dbReference type="Pfam" id="PF18962">
    <property type="entry name" value="Por_Secre_tail"/>
    <property type="match status" value="1"/>
</dbReference>
<dbReference type="Proteomes" id="UP001203687">
    <property type="component" value="Unassembled WGS sequence"/>
</dbReference>
<dbReference type="NCBIfam" id="TIGR04183">
    <property type="entry name" value="Por_Secre_tail"/>
    <property type="match status" value="1"/>
</dbReference>
<dbReference type="Pfam" id="PF20009">
    <property type="entry name" value="GEVED"/>
    <property type="match status" value="1"/>
</dbReference>
<evidence type="ECO:0000313" key="4">
    <source>
        <dbReference type="EMBL" id="MCK8478976.1"/>
    </source>
</evidence>
<keyword evidence="5" id="KW-1185">Reference proteome</keyword>
<keyword evidence="1" id="KW-0732">Signal</keyword>
<dbReference type="PANTHER" id="PTHR13817">
    <property type="entry name" value="TITIN"/>
    <property type="match status" value="1"/>
</dbReference>